<reference evidence="2 3" key="1">
    <citation type="journal article" date="2014" name="Agronomy (Basel)">
        <title>A Draft Genome Sequence for Ensete ventricosum, the Drought-Tolerant Tree Against Hunger.</title>
        <authorList>
            <person name="Harrison J."/>
            <person name="Moore K.A."/>
            <person name="Paszkiewicz K."/>
            <person name="Jones T."/>
            <person name="Grant M."/>
            <person name="Ambacheew D."/>
            <person name="Muzemil S."/>
            <person name="Studholme D.J."/>
        </authorList>
    </citation>
    <scope>NUCLEOTIDE SEQUENCE [LARGE SCALE GENOMIC DNA]</scope>
</reference>
<feature type="compositionally biased region" description="Low complexity" evidence="1">
    <location>
        <begin position="86"/>
        <end position="95"/>
    </location>
</feature>
<evidence type="ECO:0000313" key="2">
    <source>
        <dbReference type="EMBL" id="RRT54562.1"/>
    </source>
</evidence>
<dbReference type="EMBL" id="AMZH03010536">
    <property type="protein sequence ID" value="RRT54562.1"/>
    <property type="molecule type" value="Genomic_DNA"/>
</dbReference>
<dbReference type="AlphaFoldDB" id="A0A426YS75"/>
<dbReference type="Proteomes" id="UP000287651">
    <property type="component" value="Unassembled WGS sequence"/>
</dbReference>
<gene>
    <name evidence="2" type="ORF">B296_00038834</name>
</gene>
<feature type="region of interest" description="Disordered" evidence="1">
    <location>
        <begin position="1"/>
        <end position="21"/>
    </location>
</feature>
<comment type="caution">
    <text evidence="2">The sequence shown here is derived from an EMBL/GenBank/DDBJ whole genome shotgun (WGS) entry which is preliminary data.</text>
</comment>
<sequence>MKGAPQGQLKGSLSTKIKREELRRLREQLHKIRRTRTEVKTRAEHPYASSLDYTALGPSFRSDPLGRHAAKRPEPSPNASAHSFLDPDTLSSDSTDSLREQLHLVNQRIDDVRRTLRMKDERGEGPLRGSPFVQEIQEAPIPSHFHLPMLEAYDGRSDPMEHVATFLMYMTMYGTSNTIMEFEANFLSSARPKPTVASLLRMRQKEEEHLSQYLTRFIDKVRAIPDVHPSLVIQAFMIEIRSSRLFWSLMEQPPTIVPEILQRANEYIAAKILVAEKREDQKFPRAKPSRGPPPGLLRRRMERGE</sequence>
<feature type="region of interest" description="Disordered" evidence="1">
    <location>
        <begin position="280"/>
        <end position="305"/>
    </location>
</feature>
<feature type="compositionally biased region" description="Basic and acidic residues" evidence="1">
    <location>
        <begin position="33"/>
        <end position="45"/>
    </location>
</feature>
<dbReference type="PANTHER" id="PTHR33223">
    <property type="entry name" value="CCHC-TYPE DOMAIN-CONTAINING PROTEIN"/>
    <property type="match status" value="1"/>
</dbReference>
<protein>
    <recommendedName>
        <fullName evidence="4">Retrotransposon gag domain-containing protein</fullName>
    </recommendedName>
</protein>
<proteinExistence type="predicted"/>
<accession>A0A426YS75</accession>
<evidence type="ECO:0000313" key="3">
    <source>
        <dbReference type="Proteomes" id="UP000287651"/>
    </source>
</evidence>
<feature type="region of interest" description="Disordered" evidence="1">
    <location>
        <begin position="33"/>
        <end position="96"/>
    </location>
</feature>
<evidence type="ECO:0000256" key="1">
    <source>
        <dbReference type="SAM" id="MobiDB-lite"/>
    </source>
</evidence>
<evidence type="ECO:0008006" key="4">
    <source>
        <dbReference type="Google" id="ProtNLM"/>
    </source>
</evidence>
<dbReference type="PANTHER" id="PTHR33223:SF10">
    <property type="entry name" value="AMINOTRANSFERASE-LIKE PLANT MOBILE DOMAIN-CONTAINING PROTEIN"/>
    <property type="match status" value="1"/>
</dbReference>
<organism evidence="2 3">
    <name type="scientific">Ensete ventricosum</name>
    <name type="common">Abyssinian banana</name>
    <name type="synonym">Musa ensete</name>
    <dbReference type="NCBI Taxonomy" id="4639"/>
    <lineage>
        <taxon>Eukaryota</taxon>
        <taxon>Viridiplantae</taxon>
        <taxon>Streptophyta</taxon>
        <taxon>Embryophyta</taxon>
        <taxon>Tracheophyta</taxon>
        <taxon>Spermatophyta</taxon>
        <taxon>Magnoliopsida</taxon>
        <taxon>Liliopsida</taxon>
        <taxon>Zingiberales</taxon>
        <taxon>Musaceae</taxon>
        <taxon>Ensete</taxon>
    </lineage>
</organism>
<name>A0A426YS75_ENSVE</name>